<reference evidence="1 2" key="1">
    <citation type="submission" date="2024-03" db="EMBL/GenBank/DDBJ databases">
        <title>Novel species of the genus Variovorax.</title>
        <authorList>
            <person name="Liu Q."/>
            <person name="Xin Y.-H."/>
        </authorList>
    </citation>
    <scope>NUCLEOTIDE SEQUENCE [LARGE SCALE GENOMIC DNA]</scope>
    <source>
        <strain evidence="1 2">KACC 18501</strain>
    </source>
</reference>
<dbReference type="RefSeq" id="WP_340364314.1">
    <property type="nucleotide sequence ID" value="NZ_JBBKZV010000007.1"/>
</dbReference>
<dbReference type="InterPro" id="IPR014942">
    <property type="entry name" value="AbiEii"/>
</dbReference>
<dbReference type="Gene3D" id="3.10.450.620">
    <property type="entry name" value="JHP933, nucleotidyltransferase-like core domain"/>
    <property type="match status" value="1"/>
</dbReference>
<dbReference type="EMBL" id="JBBKZV010000007">
    <property type="protein sequence ID" value="MEJ8823278.1"/>
    <property type="molecule type" value="Genomic_DNA"/>
</dbReference>
<dbReference type="Pfam" id="PF08843">
    <property type="entry name" value="AbiEii"/>
    <property type="match status" value="1"/>
</dbReference>
<evidence type="ECO:0000313" key="1">
    <source>
        <dbReference type="EMBL" id="MEJ8823278.1"/>
    </source>
</evidence>
<protein>
    <submittedName>
        <fullName evidence="1">Nucleotidyl transferase AbiEii/AbiGii toxin family protein</fullName>
    </submittedName>
</protein>
<dbReference type="Proteomes" id="UP001363010">
    <property type="component" value="Unassembled WGS sequence"/>
</dbReference>
<accession>A0ABU8W0U4</accession>
<name>A0ABU8W0U4_9BURK</name>
<keyword evidence="1" id="KW-0808">Transferase</keyword>
<comment type="caution">
    <text evidence="1">The sequence shown here is derived from an EMBL/GenBank/DDBJ whole genome shotgun (WGS) entry which is preliminary data.</text>
</comment>
<sequence length="317" mass="35461">MSTWLEQWDRRYTDRVRLLVEILPGLAQEPRFALKGGTAINLFEHDLPRLSVDIDLAWLPVHDFAEDARLIVEALGRLADALRARPLQLQVQLSAGEGTGTVTRLVASRGRARVQIETMPVMRGTVHPVRSMVVRPRVEEAFGFAEVQVLDFADLYAGKLAAALSRQHPRDLFDVGLLLEDERADQALWRTFLVYLTCSPKPAWEMLAPRVPADFPATFDAHFKGMTAEPIDAEALLESRERLLAHVAGWLDGPSCAFLRSVEGEQPDFGLIGLPHAAELPAVRRKLHNLAQRTAVKRMADRGQLEETLARILDSCR</sequence>
<dbReference type="GO" id="GO:0016740">
    <property type="term" value="F:transferase activity"/>
    <property type="evidence" value="ECO:0007669"/>
    <property type="project" value="UniProtKB-KW"/>
</dbReference>
<organism evidence="1 2">
    <name type="scientific">Variovorax humicola</name>
    <dbReference type="NCBI Taxonomy" id="1769758"/>
    <lineage>
        <taxon>Bacteria</taxon>
        <taxon>Pseudomonadati</taxon>
        <taxon>Pseudomonadota</taxon>
        <taxon>Betaproteobacteria</taxon>
        <taxon>Burkholderiales</taxon>
        <taxon>Comamonadaceae</taxon>
        <taxon>Variovorax</taxon>
    </lineage>
</organism>
<evidence type="ECO:0000313" key="2">
    <source>
        <dbReference type="Proteomes" id="UP001363010"/>
    </source>
</evidence>
<proteinExistence type="predicted"/>
<keyword evidence="2" id="KW-1185">Reference proteome</keyword>
<gene>
    <name evidence="1" type="ORF">WKW80_14735</name>
</gene>